<dbReference type="OrthoDB" id="9787219at2"/>
<dbReference type="PANTHER" id="PTHR43333:SF1">
    <property type="entry name" value="D-ISOMER SPECIFIC 2-HYDROXYACID DEHYDROGENASE NAD-BINDING DOMAIN-CONTAINING PROTEIN"/>
    <property type="match status" value="1"/>
</dbReference>
<dbReference type="InterPro" id="IPR029753">
    <property type="entry name" value="D-isomer_DH_CS"/>
</dbReference>
<evidence type="ECO:0000256" key="2">
    <source>
        <dbReference type="ARBA" id="ARBA00023027"/>
    </source>
</evidence>
<keyword evidence="2" id="KW-0520">NAD</keyword>
<gene>
    <name evidence="4" type="ORF">TP2_12670</name>
</gene>
<reference evidence="4 5" key="1">
    <citation type="submission" date="2013-07" db="EMBL/GenBank/DDBJ databases">
        <title>Thioclava pacifica DSM 10166 Genome Sequencing.</title>
        <authorList>
            <person name="Lai Q."/>
            <person name="Shao Z."/>
        </authorList>
    </citation>
    <scope>NUCLEOTIDE SEQUENCE [LARGE SCALE GENOMIC DNA]</scope>
    <source>
        <strain evidence="4 5">DSM 10166</strain>
    </source>
</reference>
<dbReference type="Proteomes" id="UP000027432">
    <property type="component" value="Unassembled WGS sequence"/>
</dbReference>
<keyword evidence="5" id="KW-1185">Reference proteome</keyword>
<evidence type="ECO:0000256" key="1">
    <source>
        <dbReference type="ARBA" id="ARBA00023002"/>
    </source>
</evidence>
<dbReference type="AlphaFoldDB" id="A0A074J1I3"/>
<dbReference type="InterPro" id="IPR006140">
    <property type="entry name" value="D-isomer_DH_NAD-bd"/>
</dbReference>
<dbReference type="STRING" id="1353537.TP2_12670"/>
<dbReference type="InterPro" id="IPR036291">
    <property type="entry name" value="NAD(P)-bd_dom_sf"/>
</dbReference>
<dbReference type="PANTHER" id="PTHR43333">
    <property type="entry name" value="2-HACID_DH_C DOMAIN-CONTAINING PROTEIN"/>
    <property type="match status" value="1"/>
</dbReference>
<keyword evidence="1" id="KW-0560">Oxidoreductase</keyword>
<evidence type="ECO:0000313" key="4">
    <source>
        <dbReference type="EMBL" id="KEO51241.1"/>
    </source>
</evidence>
<evidence type="ECO:0000259" key="3">
    <source>
        <dbReference type="Pfam" id="PF02826"/>
    </source>
</evidence>
<proteinExistence type="predicted"/>
<dbReference type="SUPFAM" id="SSF51735">
    <property type="entry name" value="NAD(P)-binding Rossmann-fold domains"/>
    <property type="match status" value="1"/>
</dbReference>
<dbReference type="RefSeq" id="WP_038079350.1">
    <property type="nucleotide sequence ID" value="NZ_AUND01000039.1"/>
</dbReference>
<name>A0A074J1I3_9RHOB</name>
<evidence type="ECO:0000313" key="5">
    <source>
        <dbReference type="Proteomes" id="UP000027432"/>
    </source>
</evidence>
<dbReference type="GO" id="GO:0016616">
    <property type="term" value="F:oxidoreductase activity, acting on the CH-OH group of donors, NAD or NADP as acceptor"/>
    <property type="evidence" value="ECO:0007669"/>
    <property type="project" value="UniProtKB-ARBA"/>
</dbReference>
<comment type="caution">
    <text evidence="4">The sequence shown here is derived from an EMBL/GenBank/DDBJ whole genome shotgun (WGS) entry which is preliminary data.</text>
</comment>
<dbReference type="PROSITE" id="PS00671">
    <property type="entry name" value="D_2_HYDROXYACID_DH_3"/>
    <property type="match status" value="1"/>
</dbReference>
<dbReference type="EMBL" id="AUND01000039">
    <property type="protein sequence ID" value="KEO51241.1"/>
    <property type="molecule type" value="Genomic_DNA"/>
</dbReference>
<organism evidence="4 5">
    <name type="scientific">Thioclava pacifica DSM 10166</name>
    <dbReference type="NCBI Taxonomy" id="1353537"/>
    <lineage>
        <taxon>Bacteria</taxon>
        <taxon>Pseudomonadati</taxon>
        <taxon>Pseudomonadota</taxon>
        <taxon>Alphaproteobacteria</taxon>
        <taxon>Rhodobacterales</taxon>
        <taxon>Paracoccaceae</taxon>
        <taxon>Thioclava</taxon>
    </lineage>
</organism>
<sequence>MIRVLFADKSSNWPRYEGPLTEAIAATGVAAEIVQPGEADPSSVDYIVYSPQGPVQDFTAYTKAKAVLNLWAGVERVVGNTTLTQPLCRMVDAGLERGMVEYVTGHVLRYHLGIDATLAQQDGVWRHDGGVPPLARNRSVVMLGLGALGKACAEALVELGFTVTGWSRTPKDIAGITCLSGEDGLRAALSRAEILVSILPDTPETTDLLNAETLALLPEGARIINPGRGTLIDDDALLAALDRGQVGHATLDVFRTEPLPPEHPYWAHPNVTVTPHIAAESRAETASEVIAENIRRSEAGEPFLYLVDRSRGY</sequence>
<dbReference type="eggNOG" id="COG0111">
    <property type="taxonomic scope" value="Bacteria"/>
</dbReference>
<feature type="domain" description="D-isomer specific 2-hydroxyacid dehydrogenase NAD-binding" evidence="3">
    <location>
        <begin position="119"/>
        <end position="278"/>
    </location>
</feature>
<dbReference type="Pfam" id="PF02826">
    <property type="entry name" value="2-Hacid_dh_C"/>
    <property type="match status" value="1"/>
</dbReference>
<dbReference type="Gene3D" id="3.40.50.720">
    <property type="entry name" value="NAD(P)-binding Rossmann-like Domain"/>
    <property type="match status" value="2"/>
</dbReference>
<protein>
    <submittedName>
        <fullName evidence="4">Hydroxyacid dehydrogenase</fullName>
    </submittedName>
</protein>
<accession>A0A074J1I3</accession>
<dbReference type="GO" id="GO:0051287">
    <property type="term" value="F:NAD binding"/>
    <property type="evidence" value="ECO:0007669"/>
    <property type="project" value="InterPro"/>
</dbReference>
<dbReference type="CDD" id="cd12164">
    <property type="entry name" value="GDH_like_2"/>
    <property type="match status" value="1"/>
</dbReference>